<accession>A0A2J6SFC0</accession>
<feature type="chain" id="PRO_5014410367" description="CHRD domain-containing protein" evidence="1">
    <location>
        <begin position="21"/>
        <end position="139"/>
    </location>
</feature>
<dbReference type="RefSeq" id="XP_024726348.1">
    <property type="nucleotide sequence ID" value="XM_024871712.1"/>
</dbReference>
<keyword evidence="3" id="KW-1185">Reference proteome</keyword>
<reference evidence="2 3" key="1">
    <citation type="submission" date="2016-04" db="EMBL/GenBank/DDBJ databases">
        <title>A degradative enzymes factory behind the ericoid mycorrhizal symbiosis.</title>
        <authorList>
            <consortium name="DOE Joint Genome Institute"/>
            <person name="Martino E."/>
            <person name="Morin E."/>
            <person name="Grelet G."/>
            <person name="Kuo A."/>
            <person name="Kohler A."/>
            <person name="Daghino S."/>
            <person name="Barry K."/>
            <person name="Choi C."/>
            <person name="Cichocki N."/>
            <person name="Clum A."/>
            <person name="Copeland A."/>
            <person name="Hainaut M."/>
            <person name="Haridas S."/>
            <person name="Labutti K."/>
            <person name="Lindquist E."/>
            <person name="Lipzen A."/>
            <person name="Khouja H.-R."/>
            <person name="Murat C."/>
            <person name="Ohm R."/>
            <person name="Olson A."/>
            <person name="Spatafora J."/>
            <person name="Veneault-Fourrey C."/>
            <person name="Henrissat B."/>
            <person name="Grigoriev I."/>
            <person name="Martin F."/>
            <person name="Perotto S."/>
        </authorList>
    </citation>
    <scope>NUCLEOTIDE SEQUENCE [LARGE SCALE GENOMIC DNA]</scope>
    <source>
        <strain evidence="2 3">E</strain>
    </source>
</reference>
<organism evidence="2 3">
    <name type="scientific">Hyaloscypha bicolor E</name>
    <dbReference type="NCBI Taxonomy" id="1095630"/>
    <lineage>
        <taxon>Eukaryota</taxon>
        <taxon>Fungi</taxon>
        <taxon>Dikarya</taxon>
        <taxon>Ascomycota</taxon>
        <taxon>Pezizomycotina</taxon>
        <taxon>Leotiomycetes</taxon>
        <taxon>Helotiales</taxon>
        <taxon>Hyaloscyphaceae</taxon>
        <taxon>Hyaloscypha</taxon>
        <taxon>Hyaloscypha bicolor</taxon>
    </lineage>
</organism>
<name>A0A2J6SFC0_9HELO</name>
<protein>
    <recommendedName>
        <fullName evidence="4">CHRD domain-containing protein</fullName>
    </recommendedName>
</protein>
<evidence type="ECO:0000313" key="2">
    <source>
        <dbReference type="EMBL" id="PMD49444.1"/>
    </source>
</evidence>
<evidence type="ECO:0008006" key="4">
    <source>
        <dbReference type="Google" id="ProtNLM"/>
    </source>
</evidence>
<dbReference type="GeneID" id="36579794"/>
<keyword evidence="1" id="KW-0732">Signal</keyword>
<sequence length="139" mass="14608">MMLPRKLLVLWLGVVPVVRAQLEQPPLRARASLSFSNRTASGTLPSTQTPVTLLVNVTAVTTYVTKGPDGLGTIIGSNSSVTVTNTSFMFSYNVGVNPLATLSNPAPGPSETDNPLTGTATMTGGELVYVDSESKVFDH</sequence>
<proteinExistence type="predicted"/>
<evidence type="ECO:0000256" key="1">
    <source>
        <dbReference type="SAM" id="SignalP"/>
    </source>
</evidence>
<evidence type="ECO:0000313" key="3">
    <source>
        <dbReference type="Proteomes" id="UP000235371"/>
    </source>
</evidence>
<dbReference type="Proteomes" id="UP000235371">
    <property type="component" value="Unassembled WGS sequence"/>
</dbReference>
<dbReference type="EMBL" id="KZ613921">
    <property type="protein sequence ID" value="PMD49444.1"/>
    <property type="molecule type" value="Genomic_DNA"/>
</dbReference>
<dbReference type="AlphaFoldDB" id="A0A2J6SFC0"/>
<gene>
    <name evidence="2" type="ORF">K444DRAFT_300071</name>
</gene>
<feature type="signal peptide" evidence="1">
    <location>
        <begin position="1"/>
        <end position="20"/>
    </location>
</feature>
<dbReference type="InParanoid" id="A0A2J6SFC0"/>